<dbReference type="STRING" id="115433.SAMN05421835_13154"/>
<organism evidence="1 2">
    <name type="scientific">Amycolatopsis sacchari</name>
    <dbReference type="NCBI Taxonomy" id="115433"/>
    <lineage>
        <taxon>Bacteria</taxon>
        <taxon>Bacillati</taxon>
        <taxon>Actinomycetota</taxon>
        <taxon>Actinomycetes</taxon>
        <taxon>Pseudonocardiales</taxon>
        <taxon>Pseudonocardiaceae</taxon>
        <taxon>Amycolatopsis</taxon>
    </lineage>
</organism>
<proteinExistence type="predicted"/>
<accession>A0A1I4BZJ1</accession>
<name>A0A1I4BZJ1_9PSEU</name>
<keyword evidence="1" id="KW-0489">Methyltransferase</keyword>
<dbReference type="PIRSF" id="PIRSF017393">
    <property type="entry name" value="MTase_SAV2177"/>
    <property type="match status" value="1"/>
</dbReference>
<dbReference type="EMBL" id="FORP01000031">
    <property type="protein sequence ID" value="SFK74224.1"/>
    <property type="molecule type" value="Genomic_DNA"/>
</dbReference>
<evidence type="ECO:0000313" key="2">
    <source>
        <dbReference type="Proteomes" id="UP000199025"/>
    </source>
</evidence>
<keyword evidence="2" id="KW-1185">Reference proteome</keyword>
<dbReference type="SUPFAM" id="SSF53335">
    <property type="entry name" value="S-adenosyl-L-methionine-dependent methyltransferases"/>
    <property type="match status" value="1"/>
</dbReference>
<dbReference type="GO" id="GO:0032259">
    <property type="term" value="P:methylation"/>
    <property type="evidence" value="ECO:0007669"/>
    <property type="project" value="UniProtKB-KW"/>
</dbReference>
<protein>
    <submittedName>
        <fullName evidence="1">O-Methyltransferase involved in polyketide biosynthesis</fullName>
    </submittedName>
</protein>
<dbReference type="Proteomes" id="UP000199025">
    <property type="component" value="Unassembled WGS sequence"/>
</dbReference>
<sequence>MPESPERPVATAARVYDYMLGGTHNSAVDREAAAHMVRSFPLAAVGARYNREFLGRVVRFLTGAGVRQFLDLGSGIPTVGNVHEIAQAEAPGARVVYVDYERDAVELGQRILSDNPDATALLADLREPDVVLGSPEVTGLLDFSRPVAVLMISVLHFVPDDAQALDLVRRYLSRLTSGSYFALSHLVRAEGRAGNLQRETRHVYNSTVAENLAIREPGQIAAFFAGLELVEPGLVAVPDWRPDDPDYVPDEEDVPRRVGLAGVGRVP</sequence>
<keyword evidence="1" id="KW-0808">Transferase</keyword>
<dbReference type="OrthoDB" id="3516042at2"/>
<gene>
    <name evidence="1" type="ORF">SAMN05421835_13154</name>
</gene>
<dbReference type="InterPro" id="IPR029063">
    <property type="entry name" value="SAM-dependent_MTases_sf"/>
</dbReference>
<dbReference type="InterPro" id="IPR006764">
    <property type="entry name" value="SAM_dep_MeTrfase_SAV2177_type"/>
</dbReference>
<dbReference type="RefSeq" id="WP_091515622.1">
    <property type="nucleotide sequence ID" value="NZ_CBDQZW010000034.1"/>
</dbReference>
<evidence type="ECO:0000313" key="1">
    <source>
        <dbReference type="EMBL" id="SFK74224.1"/>
    </source>
</evidence>
<dbReference type="AlphaFoldDB" id="A0A1I4BZJ1"/>
<dbReference type="Pfam" id="PF04672">
    <property type="entry name" value="Methyltransf_19"/>
    <property type="match status" value="1"/>
</dbReference>
<reference evidence="1 2" key="1">
    <citation type="submission" date="2016-10" db="EMBL/GenBank/DDBJ databases">
        <authorList>
            <person name="de Groot N.N."/>
        </authorList>
    </citation>
    <scope>NUCLEOTIDE SEQUENCE [LARGE SCALE GENOMIC DNA]</scope>
    <source>
        <strain evidence="1 2">DSM 44468</strain>
    </source>
</reference>
<dbReference type="GO" id="GO:0008168">
    <property type="term" value="F:methyltransferase activity"/>
    <property type="evidence" value="ECO:0007669"/>
    <property type="project" value="UniProtKB-KW"/>
</dbReference>
<dbReference type="Gene3D" id="3.40.50.150">
    <property type="entry name" value="Vaccinia Virus protein VP39"/>
    <property type="match status" value="1"/>
</dbReference>